<feature type="domain" description="Methyltransferase type 11" evidence="2">
    <location>
        <begin position="1137"/>
        <end position="1199"/>
    </location>
</feature>
<dbReference type="EMBL" id="QZJZ01000003">
    <property type="protein sequence ID" value="RJP62267.1"/>
    <property type="molecule type" value="Genomic_DNA"/>
</dbReference>
<keyword evidence="1" id="KW-0472">Membrane</keyword>
<gene>
    <name evidence="3" type="ORF">C4541_00115</name>
</gene>
<dbReference type="Gene3D" id="3.40.50.150">
    <property type="entry name" value="Vaccinia Virus protein VP39"/>
    <property type="match status" value="1"/>
</dbReference>
<dbReference type="InterPro" id="IPR013216">
    <property type="entry name" value="Methyltransf_11"/>
</dbReference>
<proteinExistence type="predicted"/>
<keyword evidence="1" id="KW-1133">Transmembrane helix</keyword>
<organism evidence="3 4">
    <name type="scientific">Candidatus Auribacter fodinae</name>
    <dbReference type="NCBI Taxonomy" id="2093366"/>
    <lineage>
        <taxon>Bacteria</taxon>
        <taxon>Pseudomonadati</taxon>
        <taxon>Candidatus Auribacterota</taxon>
        <taxon>Candidatus Auribacteria</taxon>
        <taxon>Candidatus Auribacterales</taxon>
        <taxon>Candidatus Auribacteraceae</taxon>
        <taxon>Candidatus Auribacter</taxon>
    </lineage>
</organism>
<reference evidence="3 4" key="1">
    <citation type="journal article" date="2017" name="ISME J.">
        <title>Energy and carbon metabolisms in a deep terrestrial subsurface fluid microbial community.</title>
        <authorList>
            <person name="Momper L."/>
            <person name="Jungbluth S.P."/>
            <person name="Lee M.D."/>
            <person name="Amend J.P."/>
        </authorList>
    </citation>
    <scope>NUCLEOTIDE SEQUENCE [LARGE SCALE GENOMIC DNA]</scope>
    <source>
        <strain evidence="3">SURF_26</strain>
    </source>
</reference>
<keyword evidence="1" id="KW-0812">Transmembrane</keyword>
<feature type="transmembrane region" description="Helical" evidence="1">
    <location>
        <begin position="1959"/>
        <end position="1978"/>
    </location>
</feature>
<comment type="caution">
    <text evidence="3">The sequence shown here is derived from an EMBL/GenBank/DDBJ whole genome shotgun (WGS) entry which is preliminary data.</text>
</comment>
<dbReference type="GO" id="GO:0032259">
    <property type="term" value="P:methylation"/>
    <property type="evidence" value="ECO:0007669"/>
    <property type="project" value="UniProtKB-KW"/>
</dbReference>
<evidence type="ECO:0000256" key="1">
    <source>
        <dbReference type="SAM" id="Phobius"/>
    </source>
</evidence>
<sequence length="1983" mass="222342">MRINFLESLQSNMLHAVLRFFARGALLTAVLCLCNSLAASETERFPLPIPSDYGAVLELNGEQGTRFVYHIQDAHCQPDAQYNIANLINAVLSHHGSAVVGIEGASGEIDARTFQAYPDKQALNKVSRYFVNKGTISGAEYLYITRDKPFVLTGVENAGQYRQDYDLLAKSLPACAHAVEAITEFQRIIGDYALQNVSDRQRVFLERWAQYYTHGITLDAYCSYLCEALSSATFEDDYPALASLLDVVKKEQAIDINAVEQQRLAFLDHVSTHADKHAVTEIFQYDIRYKLKKVSRSDYFSALGGWIREYAADTSGYEAVLDYIELLRQSSSLTKSDISRELAQAEQACAAGLFTDAAGVEIYNLYRASYYYRDLFAFTIQAPVLAELNTTLSIPWMKDSARKLVSDSYADINWDVISRQAEDARVFYQVARQREESMVNNLLAAMEKENVRVGVLVTGGFHQQGVRDELNARNIRYCAVEPVLREVVDDNRYFSLIQQWRSPFERWIQGSTIALASWLASQPLADTDIRPVRAQIFSSMLIASSVRDMSVYDTVRLTDNFGEVVTRAQEILEPWRIRNAPSLELAGVELIANKLAVTIKVNKRPVIFLFTSRAGDQLEYIEGTEALETGSVGPDTVTAVTADAARRISELARINERVQSGTQQEDVMLEFISHLGLNPSGTLTMRNFLDRLGVYQPRTGTGFDLAVAYDALGHVIANSPKPVRKPQQLNLFDNPQDIARAIPVDPSTLIPDTFQLLRRAYNGETIVERETLNPQWQEQFESRNISAVVIDPTMPFEALVMMMAEILFRSVGDADLYPLGMYDGKMYRLRSVKLLDNSLFVRVMPEFQTGAVDALVAVSPELTQFKIPGLPFGNGVLTLEKDGGFVLASVKLIGPDKAKLEETGISQSIDSIAEGPKGAEQLDSFLAGVRAKALDSGILIRGIVYRDQNGEPLFFEHHDDFLAQYDADHSKPYIPLRQSDWAKTAGSMSNNQVSRMVGNNNVRPADIVSGHEVFRPISRHMDINGKRFLDLGTQSGQYVFYAYYKGASFSVGLDFNPYNIRIAREISAYLHENEKTEGDIAAGTTGAYAVSDRLRSRPEFQGDIPGDTIEKYATAPLGNISGQILARTQLLKRMEKNSQRVIASTPPENLEFLIGDARSVPYADSTFDFVNSMYLLQFIDGASTAVKEMLRVTRPGGFIQFNYFMKAKEQRELLEEAVRLLSVEQGVQVSYEIVEQLSVTDPELDGVLIRITDKKSVPTIEQDKDFVLKHSRKRNYLHNLFDEAPYLDTVNGGTANVPEAVMVVEKAPLSEYETLTSLTSVQKAHLAFVMDLMRKIFGEKAFDGIHTISIERGAFVMMHGDRGTLRFQPLALRNPLIMFVSAYLQVYTHKADAIKDSTFAQRDIFFDAHYDSFARVAGLYDTLQLLNANLSPDQSSQLIQALKGQYTRDTTREREAFALAELIDATPKVFLDEQLVDVILEELQFLSGAGKTSLLPSGSGYTLYDVVETLSGSATQSIEFSLYFDHLLSDPLLSVPYTGTIDTGVQLWTDFLRRYYSLTQANIPLPDNFKALLAEDSIRQILHHYPRAGFYVLNDMIRSILDNPVNVPRAPFLLDLSSRDILQVVQNIEISLGDSSIPDSAGTLDRIFSDAQTASRQFPSRFLKPYLLSASPLEALQVVLDGKISLPEIDVIVANREWKGFLPYLEKIRAYTGGIPAQAQSMFSDTVIDQIMNVYPATGFYVLSDLARAILKNENDPAEVPYLIDMSDDQLIKIIAGLDEFIRKVEHDSIILRQGISEAANLPGTYWIGPKMHQAFLELNGGKPYRHIDINASIGIETVEQAEELYALFREITEDMRIAPDEFVVLKLFDAEEKEDEGTFGTLIVVADTFANINSRMELIRLRTMRGDQLGQNPFSFKMHFYYDDFEMGDIVGEDWHIAFGSEDLKNRGLGSEFFRNHFSIAFMKLFIFFSCNGVFIFKGGWS</sequence>
<accession>A0A3A4RA68</accession>
<keyword evidence="3" id="KW-0489">Methyltransferase</keyword>
<dbReference type="GO" id="GO:0008757">
    <property type="term" value="F:S-adenosylmethionine-dependent methyltransferase activity"/>
    <property type="evidence" value="ECO:0007669"/>
    <property type="project" value="InterPro"/>
</dbReference>
<dbReference type="Pfam" id="PF08241">
    <property type="entry name" value="Methyltransf_11"/>
    <property type="match status" value="1"/>
</dbReference>
<evidence type="ECO:0000313" key="4">
    <source>
        <dbReference type="Proteomes" id="UP000266426"/>
    </source>
</evidence>
<dbReference type="PANTHER" id="PTHR43591:SF24">
    <property type="entry name" value="2-METHOXY-6-POLYPRENYL-1,4-BENZOQUINOL METHYLASE, MITOCHONDRIAL"/>
    <property type="match status" value="1"/>
</dbReference>
<dbReference type="Proteomes" id="UP000266426">
    <property type="component" value="Unassembled WGS sequence"/>
</dbReference>
<dbReference type="PANTHER" id="PTHR43591">
    <property type="entry name" value="METHYLTRANSFERASE"/>
    <property type="match status" value="1"/>
</dbReference>
<dbReference type="InterPro" id="IPR029063">
    <property type="entry name" value="SAM-dependent_MTases_sf"/>
</dbReference>
<evidence type="ECO:0000313" key="3">
    <source>
        <dbReference type="EMBL" id="RJP62267.1"/>
    </source>
</evidence>
<dbReference type="SUPFAM" id="SSF53335">
    <property type="entry name" value="S-adenosyl-L-methionine-dependent methyltransferases"/>
    <property type="match status" value="1"/>
</dbReference>
<protein>
    <submittedName>
        <fullName evidence="3">Class I SAM-dependent methyltransferase</fullName>
    </submittedName>
</protein>
<keyword evidence="3" id="KW-0808">Transferase</keyword>
<name>A0A3A4RA68_9BACT</name>
<evidence type="ECO:0000259" key="2">
    <source>
        <dbReference type="Pfam" id="PF08241"/>
    </source>
</evidence>